<keyword evidence="4" id="KW-0862">Zinc</keyword>
<evidence type="ECO:0000256" key="1">
    <source>
        <dbReference type="ARBA" id="ARBA00001947"/>
    </source>
</evidence>
<protein>
    <recommendedName>
        <fullName evidence="5">Succinylglutamate desuccinylase/Aspartoacylase catalytic domain-containing protein</fullName>
    </recommendedName>
</protein>
<dbReference type="InterPro" id="IPR053138">
    <property type="entry name" value="N-alpha-Ac-DABA_deacetylase"/>
</dbReference>
<reference evidence="7" key="1">
    <citation type="submission" date="2016-10" db="EMBL/GenBank/DDBJ databases">
        <authorList>
            <person name="Varghese N."/>
            <person name="Submissions S."/>
        </authorList>
    </citation>
    <scope>NUCLEOTIDE SEQUENCE [LARGE SCALE GENOMIC DNA]</scope>
    <source>
        <strain evidence="7">DSM 11005</strain>
    </source>
</reference>
<evidence type="ECO:0000313" key="7">
    <source>
        <dbReference type="Proteomes" id="UP000198943"/>
    </source>
</evidence>
<dbReference type="Gene3D" id="3.40.630.10">
    <property type="entry name" value="Zn peptidases"/>
    <property type="match status" value="1"/>
</dbReference>
<dbReference type="SUPFAM" id="SSF53187">
    <property type="entry name" value="Zn-dependent exopeptidases"/>
    <property type="match status" value="1"/>
</dbReference>
<name>A0A1G6LFU3_9FIRM</name>
<evidence type="ECO:0000256" key="2">
    <source>
        <dbReference type="ARBA" id="ARBA00022723"/>
    </source>
</evidence>
<organism evidence="6 7">
    <name type="scientific">Succiniclasticum ruminis</name>
    <dbReference type="NCBI Taxonomy" id="40841"/>
    <lineage>
        <taxon>Bacteria</taxon>
        <taxon>Bacillati</taxon>
        <taxon>Bacillota</taxon>
        <taxon>Negativicutes</taxon>
        <taxon>Acidaminococcales</taxon>
        <taxon>Acidaminococcaceae</taxon>
        <taxon>Succiniclasticum</taxon>
    </lineage>
</organism>
<keyword evidence="3" id="KW-0378">Hydrolase</keyword>
<dbReference type="OrthoDB" id="9782876at2"/>
<dbReference type="GO" id="GO:0046872">
    <property type="term" value="F:metal ion binding"/>
    <property type="evidence" value="ECO:0007669"/>
    <property type="project" value="UniProtKB-KW"/>
</dbReference>
<comment type="cofactor">
    <cofactor evidence="1">
        <name>Zn(2+)</name>
        <dbReference type="ChEBI" id="CHEBI:29105"/>
    </cofactor>
</comment>
<dbReference type="GO" id="GO:0016788">
    <property type="term" value="F:hydrolase activity, acting on ester bonds"/>
    <property type="evidence" value="ECO:0007669"/>
    <property type="project" value="InterPro"/>
</dbReference>
<sequence length="336" mass="38208">MRRVKLFTIDALPYRQPIPVYGYRFGSRKKTLAVMGAIRGDEVQQMYTAARLVRKFSELEKEGAFAPDCGVLVVPCAGQFSMNVSKRFWPLDNTDINRMFPGYGAGETTQRLADRIFTALQGYKWGVHLASFYLPGDFVPHVRVMDTGYQSNEEGLDFGLPYLMIRKPHPYDTTTLNFNWQVWDTCTFSVFSRTTDFIDEDSAELAAESILRFLAKRGMLRSKVPESVLRFLTEKGMLGREVPEGSRTKIVKEEELINIHNKNGGILIRYHHPADFVRAGNLLAEIIDPYTTEVREKICAPTDGTLFFAHHAQLIAGHSIVYRLIPKSRPGQCENK</sequence>
<dbReference type="CDD" id="cd06253">
    <property type="entry name" value="M14_ASTE_ASPA-like"/>
    <property type="match status" value="1"/>
</dbReference>
<gene>
    <name evidence="6" type="ORF">SAMN04487864_10734</name>
</gene>
<evidence type="ECO:0000256" key="4">
    <source>
        <dbReference type="ARBA" id="ARBA00022833"/>
    </source>
</evidence>
<dbReference type="Proteomes" id="UP000198943">
    <property type="component" value="Unassembled WGS sequence"/>
</dbReference>
<dbReference type="EMBL" id="FMYW01000007">
    <property type="protein sequence ID" value="SDC41635.1"/>
    <property type="molecule type" value="Genomic_DNA"/>
</dbReference>
<dbReference type="RefSeq" id="WP_093730229.1">
    <property type="nucleotide sequence ID" value="NZ_FMYW01000007.1"/>
</dbReference>
<accession>A0A1G6LFU3</accession>
<dbReference type="Pfam" id="PF24827">
    <property type="entry name" value="AstE_AspA_cat"/>
    <property type="match status" value="1"/>
</dbReference>
<evidence type="ECO:0000259" key="5">
    <source>
        <dbReference type="Pfam" id="PF24827"/>
    </source>
</evidence>
<evidence type="ECO:0000313" key="6">
    <source>
        <dbReference type="EMBL" id="SDC41635.1"/>
    </source>
</evidence>
<dbReference type="PANTHER" id="PTHR37326">
    <property type="entry name" value="BLL3975 PROTEIN"/>
    <property type="match status" value="1"/>
</dbReference>
<keyword evidence="7" id="KW-1185">Reference proteome</keyword>
<dbReference type="AlphaFoldDB" id="A0A1G6LFU3"/>
<feature type="domain" description="Succinylglutamate desuccinylase/Aspartoacylase catalytic" evidence="5">
    <location>
        <begin position="30"/>
        <end position="125"/>
    </location>
</feature>
<dbReference type="InterPro" id="IPR055438">
    <property type="entry name" value="AstE_AspA_cat"/>
</dbReference>
<evidence type="ECO:0000256" key="3">
    <source>
        <dbReference type="ARBA" id="ARBA00022801"/>
    </source>
</evidence>
<keyword evidence="2" id="KW-0479">Metal-binding</keyword>
<proteinExistence type="predicted"/>
<dbReference type="PANTHER" id="PTHR37326:SF1">
    <property type="entry name" value="BLL3975 PROTEIN"/>
    <property type="match status" value="1"/>
</dbReference>